<protein>
    <recommendedName>
        <fullName evidence="3">Right handed beta helix domain-containing protein</fullName>
    </recommendedName>
</protein>
<comment type="caution">
    <text evidence="1">The sequence shown here is derived from an EMBL/GenBank/DDBJ whole genome shotgun (WGS) entry which is preliminary data.</text>
</comment>
<organism evidence="1 2">
    <name type="scientific">Blattamonas nauphoetae</name>
    <dbReference type="NCBI Taxonomy" id="2049346"/>
    <lineage>
        <taxon>Eukaryota</taxon>
        <taxon>Metamonada</taxon>
        <taxon>Preaxostyla</taxon>
        <taxon>Oxymonadida</taxon>
        <taxon>Blattamonas</taxon>
    </lineage>
</organism>
<keyword evidence="2" id="KW-1185">Reference proteome</keyword>
<dbReference type="Proteomes" id="UP001281761">
    <property type="component" value="Unassembled WGS sequence"/>
</dbReference>
<dbReference type="EMBL" id="JARBJD010000443">
    <property type="protein sequence ID" value="KAK2942002.1"/>
    <property type="molecule type" value="Genomic_DNA"/>
</dbReference>
<reference evidence="1 2" key="1">
    <citation type="journal article" date="2022" name="bioRxiv">
        <title>Genomics of Preaxostyla Flagellates Illuminates Evolutionary Transitions and the Path Towards Mitochondrial Loss.</title>
        <authorList>
            <person name="Novak L.V.F."/>
            <person name="Treitli S.C."/>
            <person name="Pyrih J."/>
            <person name="Halakuc P."/>
            <person name="Pipaliya S.V."/>
            <person name="Vacek V."/>
            <person name="Brzon O."/>
            <person name="Soukal P."/>
            <person name="Eme L."/>
            <person name="Dacks J.B."/>
            <person name="Karnkowska A."/>
            <person name="Elias M."/>
            <person name="Hampl V."/>
        </authorList>
    </citation>
    <scope>NUCLEOTIDE SEQUENCE [LARGE SCALE GENOMIC DNA]</scope>
    <source>
        <strain evidence="1">NAU3</strain>
        <tissue evidence="1">Gut</tissue>
    </source>
</reference>
<proteinExistence type="predicted"/>
<evidence type="ECO:0000313" key="2">
    <source>
        <dbReference type="Proteomes" id="UP001281761"/>
    </source>
</evidence>
<evidence type="ECO:0000313" key="1">
    <source>
        <dbReference type="EMBL" id="KAK2942002.1"/>
    </source>
</evidence>
<name>A0ABQ9WR85_9EUKA</name>
<sequence length="927" mass="100065">MVTLTLTLDKPVSGTMIVIVSNLEGTRQEVAGKAPKLGRVLIFSFSSSTVGTCSSSFGELKLLQLPFSDYKLLAASLSNYNVTIPSNFAISSVTPTLLVASCVLDSSGTEVELSFSGFGIPKGMCTLILNGSITLEVSFSDDSFGRSEGSMRKGVSGKDGDLSEKTEYSVTGIVSQANSSASIAIASGVRLNVPTAARLSKVSVSDFLDARKTKVKLSFQSMKLEANKKYILKMKRADTSEETVTREMLTDENGVLSDVDEILYPYATESEERKEQLEFGDSYGVLSLTASGRTRSVLISDIVVKMPDEPPRIFALVSHSLNGKKDQLTLSFQAALLPDGEGVIKVKQTDIDILVEGVVTRDSATQCTAMISTAWTEDTTHLSFRKIYSVQSATIESVDVAIDSEMSFEVPNPPRITSVEYVFVNSLQSMCKIRVRGTDLVAGTEYEVVLDDLIRLTVTFKTSMEGESEGVSIGKNGKLKHNRTYTLTEMKPIREDDGWILLPEIVLLRIGERTTINVIVREGGSDKREECGTIRKPCESVLIGWRVGEDEGVSGVVVKIDGCGGFGGRVVVGERNVEIGGLFAKENELKVESVDLGKDGEDGVVSVSGGRVVIVGVRLILPSGWEMGEKRVGSVLCGFGECVILSVSIVSGWKGEEIGMGLVSWMGGSLSVEKIVMEGVEMSAGQVLVNCSSLKKEVSFEMESSRFIEVGTRNAELVRFSSKLKESHIGIRDCVFVSTQRVESRKVGDGMGVIVIETSQEKTEISKCVFSDCGTVEGTRGSTKKGGVLAVTVGNSNRKEKREIVLLGNVFVDSSVSWEGNQVEKRGGVAVWSVEGSQLIVDLLGNWFEETSVSGVVFDRDRFGVPIIERKRKVVHSLSRSGHAGLVVVVGRVLPVIRRVGSSFSGCSLRMVSLEGGELMKQNADEL</sequence>
<evidence type="ECO:0008006" key="3">
    <source>
        <dbReference type="Google" id="ProtNLM"/>
    </source>
</evidence>
<accession>A0ABQ9WR85</accession>
<gene>
    <name evidence="1" type="ORF">BLNAU_23086</name>
</gene>